<dbReference type="Pfam" id="PF03167">
    <property type="entry name" value="UDG"/>
    <property type="match status" value="1"/>
</dbReference>
<dbReference type="Gene3D" id="3.40.470.10">
    <property type="entry name" value="Uracil-DNA glycosylase-like domain"/>
    <property type="match status" value="1"/>
</dbReference>
<dbReference type="STRING" id="57664.SAMN05661003_10240"/>
<organism evidence="2 3">
    <name type="scientific">Desulfuromonas thiophila</name>
    <dbReference type="NCBI Taxonomy" id="57664"/>
    <lineage>
        <taxon>Bacteria</taxon>
        <taxon>Pseudomonadati</taxon>
        <taxon>Thermodesulfobacteriota</taxon>
        <taxon>Desulfuromonadia</taxon>
        <taxon>Desulfuromonadales</taxon>
        <taxon>Desulfuromonadaceae</taxon>
        <taxon>Desulfuromonas</taxon>
    </lineage>
</organism>
<reference evidence="3" key="1">
    <citation type="submission" date="2016-10" db="EMBL/GenBank/DDBJ databases">
        <authorList>
            <person name="Varghese N."/>
            <person name="Submissions S."/>
        </authorList>
    </citation>
    <scope>NUCLEOTIDE SEQUENCE [LARGE SCALE GENOMIC DNA]</scope>
    <source>
        <strain evidence="3">DSM 8987</strain>
    </source>
</reference>
<sequence>MLHSFAPLLPPQPRLLILGSMPGVASLQARQYYAHPRNLFWRLLGDILQFDPTQPYPQRLAALTTASVALWDVLRCCQRPGSSDQAIVMASAQANAVAELLTSQPGITGVLCNGATAKRLFERLIRPDLPPERLNLGVLQLPSTSPAHASMPYTAKLACWRAALESHLRPYPRPTPPAT</sequence>
<evidence type="ECO:0000259" key="1">
    <source>
        <dbReference type="SMART" id="SM00986"/>
    </source>
</evidence>
<dbReference type="AlphaFoldDB" id="A0A1G6YGL7"/>
<dbReference type="Proteomes" id="UP000243205">
    <property type="component" value="Unassembled WGS sequence"/>
</dbReference>
<dbReference type="EMBL" id="FNAQ01000002">
    <property type="protein sequence ID" value="SDD89462.1"/>
    <property type="molecule type" value="Genomic_DNA"/>
</dbReference>
<dbReference type="NCBIfam" id="TIGR04274">
    <property type="entry name" value="hypoxanDNAglyco"/>
    <property type="match status" value="1"/>
</dbReference>
<accession>A0A1G6YGL7</accession>
<dbReference type="SMART" id="SM00986">
    <property type="entry name" value="UDG"/>
    <property type="match status" value="1"/>
</dbReference>
<evidence type="ECO:0000313" key="2">
    <source>
        <dbReference type="EMBL" id="SDD89462.1"/>
    </source>
</evidence>
<dbReference type="InterPro" id="IPR036895">
    <property type="entry name" value="Uracil-DNA_glycosylase-like_sf"/>
</dbReference>
<dbReference type="SMART" id="SM00987">
    <property type="entry name" value="UreE_C"/>
    <property type="match status" value="1"/>
</dbReference>
<protein>
    <submittedName>
        <fullName evidence="2">G/U mismatch-specific uracil-DNA glycosylase</fullName>
    </submittedName>
</protein>
<proteinExistence type="predicted"/>
<feature type="domain" description="Uracil-DNA glycosylase-like" evidence="1">
    <location>
        <begin position="6"/>
        <end position="164"/>
    </location>
</feature>
<dbReference type="CDD" id="cd10032">
    <property type="entry name" value="UDG-F6_HDG"/>
    <property type="match status" value="1"/>
</dbReference>
<name>A0A1G6YGL7_9BACT</name>
<dbReference type="InterPro" id="IPR026353">
    <property type="entry name" value="Hypoxan-DNA_Glyclase"/>
</dbReference>
<evidence type="ECO:0000313" key="3">
    <source>
        <dbReference type="Proteomes" id="UP000243205"/>
    </source>
</evidence>
<gene>
    <name evidence="2" type="ORF">SAMN05661003_10240</name>
</gene>
<dbReference type="SUPFAM" id="SSF52141">
    <property type="entry name" value="Uracil-DNA glycosylase-like"/>
    <property type="match status" value="1"/>
</dbReference>
<keyword evidence="3" id="KW-1185">Reference proteome</keyword>
<dbReference type="InterPro" id="IPR005122">
    <property type="entry name" value="Uracil-DNA_glycosylase-like"/>
</dbReference>
<dbReference type="OrthoDB" id="9799921at2"/>